<dbReference type="Pfam" id="PF07799">
    <property type="entry name" value="DUF1643"/>
    <property type="match status" value="1"/>
</dbReference>
<gene>
    <name evidence="1" type="ORF">CNECB9_3760103</name>
</gene>
<dbReference type="EMBL" id="FMSH01000308">
    <property type="protein sequence ID" value="SCU77975.1"/>
    <property type="molecule type" value="Genomic_DNA"/>
</dbReference>
<dbReference type="AlphaFoldDB" id="A0A1K0IJQ9"/>
<accession>A0A1K0IJQ9</accession>
<sequence>MKKLVNPTLDGEAGCILSDCEQYRYRLWREWDRSSPGLGFIMLNPSTADHQVNGPTITRCLQRALAGKYGRLEVVNLFPLRSTDPAGLLTHPDPLGREDVANGAVMDALDRCSPVTCSWGAHPLCIAAKVRPQRSGTYYRDNPAALGEHQQLIELTGGLRQGAAQRRWIRKKLGIETPVKIDGHPMITWEQVNRGKAMDGKPRTGPRWSVAA</sequence>
<evidence type="ECO:0000313" key="1">
    <source>
        <dbReference type="EMBL" id="SCU77975.1"/>
    </source>
</evidence>
<reference evidence="1" key="1">
    <citation type="submission" date="2016-09" db="EMBL/GenBank/DDBJ databases">
        <authorList>
            <person name="Capua I."/>
            <person name="De Benedictis P."/>
            <person name="Joannis T."/>
            <person name="Lombin L.H."/>
            <person name="Cattoli G."/>
        </authorList>
    </citation>
    <scope>NUCLEOTIDE SEQUENCE</scope>
    <source>
        <strain evidence="1">B9</strain>
    </source>
</reference>
<dbReference type="RefSeq" id="WP_340526959.1">
    <property type="nucleotide sequence ID" value="NZ_FMSH01000308.1"/>
</dbReference>
<protein>
    <submittedName>
        <fullName evidence="1">Uncharacterized protein</fullName>
    </submittedName>
</protein>
<proteinExistence type="predicted"/>
<name>A0A1K0IJQ9_CUPNE</name>
<dbReference type="InterPro" id="IPR012441">
    <property type="entry name" value="DUF1643"/>
</dbReference>
<organism evidence="1">
    <name type="scientific">Cupriavidus necator</name>
    <name type="common">Alcaligenes eutrophus</name>
    <name type="synonym">Ralstonia eutropha</name>
    <dbReference type="NCBI Taxonomy" id="106590"/>
    <lineage>
        <taxon>Bacteria</taxon>
        <taxon>Pseudomonadati</taxon>
        <taxon>Pseudomonadota</taxon>
        <taxon>Betaproteobacteria</taxon>
        <taxon>Burkholderiales</taxon>
        <taxon>Burkholderiaceae</taxon>
        <taxon>Cupriavidus</taxon>
    </lineage>
</organism>